<sequence>MIPEERIHQIKNILYEKKNISVKELCKILYCSPSTIRRDLLELEKNGLLRRTHGGATLITNTTTEFSATLRALDNKEAKKRICNLASNFLRDDISIFIDSSSTLYFITEYISSFHNIKVITNGIKIATELRYSDNVEVFLTGGVVKTNSLSIVSEYASTFVKDFNADLCLLSCKCLDNNGYYEADYQQAQIKKNMINNSKLKLMLADSTKFGYNSYINLASHNDIDYLITEKIDPNKSFNYDQLKSKLIYK</sequence>
<name>A0AC61N9R9_9FIRM</name>
<proteinExistence type="predicted"/>
<reference evidence="1 2" key="1">
    <citation type="journal article" date="2022" name="Int. J. Syst. Evol. Microbiol.">
        <title>Miniphocaeibacter halophilus sp. nov., an ammonium-tolerant acetate-producing bacterium isolated from a biogas system.</title>
        <authorList>
            <person name="Schnurer A."/>
            <person name="Singh A."/>
            <person name="Bi S."/>
            <person name="Qiao W."/>
            <person name="Westerholm M."/>
        </authorList>
    </citation>
    <scope>NUCLEOTIDE SEQUENCE [LARGE SCALE GENOMIC DNA]</scope>
    <source>
        <strain evidence="1 2">AMB_01</strain>
    </source>
</reference>
<evidence type="ECO:0000313" key="1">
    <source>
        <dbReference type="EMBL" id="QQK08408.1"/>
    </source>
</evidence>
<organism evidence="1 2">
    <name type="scientific">Miniphocaeibacter halophilus</name>
    <dbReference type="NCBI Taxonomy" id="2931922"/>
    <lineage>
        <taxon>Bacteria</taxon>
        <taxon>Bacillati</taxon>
        <taxon>Bacillota</taxon>
        <taxon>Tissierellia</taxon>
        <taxon>Tissierellales</taxon>
        <taxon>Peptoniphilaceae</taxon>
        <taxon>Miniphocaeibacter</taxon>
    </lineage>
</organism>
<gene>
    <name evidence="1" type="ORF">JFY71_02390</name>
</gene>
<dbReference type="Proteomes" id="UP000595814">
    <property type="component" value="Chromosome"/>
</dbReference>
<accession>A0AC61N9R9</accession>
<keyword evidence="2" id="KW-1185">Reference proteome</keyword>
<evidence type="ECO:0000313" key="2">
    <source>
        <dbReference type="Proteomes" id="UP000595814"/>
    </source>
</evidence>
<protein>
    <submittedName>
        <fullName evidence="1">DeoR/GlpR transcriptional regulator</fullName>
    </submittedName>
</protein>
<dbReference type="EMBL" id="CP066744">
    <property type="protein sequence ID" value="QQK08408.1"/>
    <property type="molecule type" value="Genomic_DNA"/>
</dbReference>